<evidence type="ECO:0000313" key="2">
    <source>
        <dbReference type="EMBL" id="MBB4913081.1"/>
    </source>
</evidence>
<evidence type="ECO:0000313" key="3">
    <source>
        <dbReference type="Proteomes" id="UP000552644"/>
    </source>
</evidence>
<feature type="domain" description="pPIWI-RE three-gene island" evidence="1">
    <location>
        <begin position="28"/>
        <end position="188"/>
    </location>
</feature>
<dbReference type="InterPro" id="IPR055254">
    <property type="entry name" value="pPIWI_RE_Z"/>
</dbReference>
<name>A0A7W7VJY2_9ACTN</name>
<dbReference type="EMBL" id="JACHJP010000001">
    <property type="protein sequence ID" value="MBB4913081.1"/>
    <property type="molecule type" value="Genomic_DNA"/>
</dbReference>
<dbReference type="InterPro" id="IPR027417">
    <property type="entry name" value="P-loop_NTPase"/>
</dbReference>
<reference evidence="2 3" key="1">
    <citation type="submission" date="2020-08" db="EMBL/GenBank/DDBJ databases">
        <title>Genomic Encyclopedia of Type Strains, Phase III (KMG-III): the genomes of soil and plant-associated and newly described type strains.</title>
        <authorList>
            <person name="Whitman W."/>
        </authorList>
    </citation>
    <scope>NUCLEOTIDE SEQUENCE [LARGE SCALE GENOMIC DNA]</scope>
    <source>
        <strain evidence="2 3">CECT 8840</strain>
    </source>
</reference>
<dbReference type="RefSeq" id="WP_184711904.1">
    <property type="nucleotide sequence ID" value="NZ_JACHJP010000001.1"/>
</dbReference>
<comment type="caution">
    <text evidence="2">The sequence shown here is derived from an EMBL/GenBank/DDBJ whole genome shotgun (WGS) entry which is preliminary data.</text>
</comment>
<dbReference type="AlphaFoldDB" id="A0A7W7VJY2"/>
<dbReference type="CDD" id="cd01983">
    <property type="entry name" value="SIMIBI"/>
    <property type="match status" value="1"/>
</dbReference>
<accession>A0A7W7VJY2</accession>
<organism evidence="2 3">
    <name type="scientific">Streptosporangium saharense</name>
    <dbReference type="NCBI Taxonomy" id="1706840"/>
    <lineage>
        <taxon>Bacteria</taxon>
        <taxon>Bacillati</taxon>
        <taxon>Actinomycetota</taxon>
        <taxon>Actinomycetes</taxon>
        <taxon>Streptosporangiales</taxon>
        <taxon>Streptosporangiaceae</taxon>
        <taxon>Streptosporangium</taxon>
    </lineage>
</organism>
<protein>
    <recommendedName>
        <fullName evidence="1">pPIWI-RE three-gene island domain-containing protein</fullName>
    </recommendedName>
</protein>
<dbReference type="SUPFAM" id="SSF52540">
    <property type="entry name" value="P-loop containing nucleoside triphosphate hydrolases"/>
    <property type="match status" value="1"/>
</dbReference>
<keyword evidence="3" id="KW-1185">Reference proteome</keyword>
<gene>
    <name evidence="2" type="ORF">FHS44_000153</name>
</gene>
<evidence type="ECO:0000259" key="1">
    <source>
        <dbReference type="Pfam" id="PF18155"/>
    </source>
</evidence>
<sequence length="1137" mass="127147">MRSLDVPLKEILGELRESPLSKDLLESDLRALCEVEIGLYLQEKIIPNDPAITGWAIFSGYPFAEAWGTVTTPEHRLLLRIARHSVWSFRSREAWNSALQTYQTHERLLRGYDVASPAAAPAVRRSLPAAARDRWDVYEALLLAPPPFEGAPLPIAAPGYYEFWLGRSKTGVAMPVLPSQPPIPSHDLDVRPGPCGPLTFGWDEFERTADYMDSVSYRRWRGRLDEIRLFTAGAQGFARSERFTVSGMLHLLGIVGVGKSTLRDVLTVHLARTGRRVTVVVGDVAEQLRLVEDYNLYAPESAVPVIGVSSREQHAQRLHRRLASRTSLNLLAHDGPGFASVCTSCSINALRWEQQGVAEPLPYTDAPCTRMLRGWTRHFCSLWASCPRHLDEQRLVSAPVWVTTPQSLVSSSVPDPQNAEQIRYLELACRRSDLIIIDEADRVQMQLDRIFAPAVTLEGGSSGESFLLDVNQRKLSTLAEGRQEQLSSHDVETWSAAVNTVTAAVNRIYPMLLRDPSLRKWVRGRYFNSWTLQLRMVEERYPLPEDPALPDPYKKPRERLRKLLDEFKDNPFGDKAQPKGEAAGLVHTLADLLLTGRPAKTRKRLTKRVIRIFDLAPELARVQAEYEAFEVQQELRIRTKAKQPPSAKEWLDVRVKRFEFTLLLCLLETKLALMNAMWPRVSPILKLDFNEMYRSPRDYAPMIPESPMGNVLGFQFLVDGHDTGGVRSGELQYFRCSGLGRELLRAMPGLAEVDGLPGTNVILMSGSSWASVSSRYNVHVPVGALLRPECSKIEAISRDSRFRMEFLQGVGGPLTVSGTNETQRPEVLRQMITMLGAADHDGLSRLSRELNRLPELRRHLLILVGSYEEATLVADALHAMPNWKGDVIRLAADDEDLDTGVDADEHHARVLRRGDLDTLALIPGRVLVAPLLAVERGHNILNEELEAAIGTTYFLARPNPRPDDLGLAVHAINDWMVRALESGEFATWVQNGQSLDQGASAAHAEARSHWYRLLARSLAWSRLGDDRATVTWDMLVLTWQVIGRLVRGGVPANAVFVDAAFAPFTASGNRHLETSASSLLHSIWEVLDPAFRGPEITAGPGRLEQQIIRALFYPLWAPLDRCLNDPTGERTVACLTQ</sequence>
<dbReference type="Pfam" id="PF18155">
    <property type="entry name" value="pPIWI_RE_Z"/>
    <property type="match status" value="1"/>
</dbReference>
<dbReference type="Proteomes" id="UP000552644">
    <property type="component" value="Unassembled WGS sequence"/>
</dbReference>
<proteinExistence type="predicted"/>